<name>A0AAV9F6B7_ACOCL</name>
<accession>A0AAV9F6B7</accession>
<reference evidence="2" key="1">
    <citation type="journal article" date="2023" name="Nat. Commun.">
        <title>Diploid and tetraploid genomes of Acorus and the evolution of monocots.</title>
        <authorList>
            <person name="Ma L."/>
            <person name="Liu K.W."/>
            <person name="Li Z."/>
            <person name="Hsiao Y.Y."/>
            <person name="Qi Y."/>
            <person name="Fu T."/>
            <person name="Tang G.D."/>
            <person name="Zhang D."/>
            <person name="Sun W.H."/>
            <person name="Liu D.K."/>
            <person name="Li Y."/>
            <person name="Chen G.Z."/>
            <person name="Liu X.D."/>
            <person name="Liao X.Y."/>
            <person name="Jiang Y.T."/>
            <person name="Yu X."/>
            <person name="Hao Y."/>
            <person name="Huang J."/>
            <person name="Zhao X.W."/>
            <person name="Ke S."/>
            <person name="Chen Y.Y."/>
            <person name="Wu W.L."/>
            <person name="Hsu J.L."/>
            <person name="Lin Y.F."/>
            <person name="Huang M.D."/>
            <person name="Li C.Y."/>
            <person name="Huang L."/>
            <person name="Wang Z.W."/>
            <person name="Zhao X."/>
            <person name="Zhong W.Y."/>
            <person name="Peng D.H."/>
            <person name="Ahmad S."/>
            <person name="Lan S."/>
            <person name="Zhang J.S."/>
            <person name="Tsai W.C."/>
            <person name="Van de Peer Y."/>
            <person name="Liu Z.J."/>
        </authorList>
    </citation>
    <scope>NUCLEOTIDE SEQUENCE</scope>
    <source>
        <strain evidence="2">CP</strain>
    </source>
</reference>
<dbReference type="EMBL" id="JAUJYO010000004">
    <property type="protein sequence ID" value="KAK1319838.1"/>
    <property type="molecule type" value="Genomic_DNA"/>
</dbReference>
<sequence>MLEAVSEERIGGGEGGGSGRKETVLDLAKFVDKGVQVKHTGKDKNAKDIESAKVENNKLCVSIRYHNVEKWLPCGPEEAITFLMASLEEHDWSNWLLSWELVKLVVVKLTN</sequence>
<reference evidence="2" key="2">
    <citation type="submission" date="2023-06" db="EMBL/GenBank/DDBJ databases">
        <authorList>
            <person name="Ma L."/>
            <person name="Liu K.-W."/>
            <person name="Li Z."/>
            <person name="Hsiao Y.-Y."/>
            <person name="Qi Y."/>
            <person name="Fu T."/>
            <person name="Tang G."/>
            <person name="Zhang D."/>
            <person name="Sun W.-H."/>
            <person name="Liu D.-K."/>
            <person name="Li Y."/>
            <person name="Chen G.-Z."/>
            <person name="Liu X.-D."/>
            <person name="Liao X.-Y."/>
            <person name="Jiang Y.-T."/>
            <person name="Yu X."/>
            <person name="Hao Y."/>
            <person name="Huang J."/>
            <person name="Zhao X.-W."/>
            <person name="Ke S."/>
            <person name="Chen Y.-Y."/>
            <person name="Wu W.-L."/>
            <person name="Hsu J.-L."/>
            <person name="Lin Y.-F."/>
            <person name="Huang M.-D."/>
            <person name="Li C.-Y."/>
            <person name="Huang L."/>
            <person name="Wang Z.-W."/>
            <person name="Zhao X."/>
            <person name="Zhong W.-Y."/>
            <person name="Peng D.-H."/>
            <person name="Ahmad S."/>
            <person name="Lan S."/>
            <person name="Zhang J.-S."/>
            <person name="Tsai W.-C."/>
            <person name="Van De Peer Y."/>
            <person name="Liu Z.-J."/>
        </authorList>
    </citation>
    <scope>NUCLEOTIDE SEQUENCE</scope>
    <source>
        <strain evidence="2">CP</strain>
        <tissue evidence="2">Leaves</tissue>
    </source>
</reference>
<protein>
    <submittedName>
        <fullName evidence="2">Uncharacterized protein</fullName>
    </submittedName>
</protein>
<gene>
    <name evidence="2" type="ORF">QJS10_CPB04g01259</name>
</gene>
<dbReference type="Proteomes" id="UP001180020">
    <property type="component" value="Unassembled WGS sequence"/>
</dbReference>
<evidence type="ECO:0000256" key="1">
    <source>
        <dbReference type="SAM" id="MobiDB-lite"/>
    </source>
</evidence>
<comment type="caution">
    <text evidence="2">The sequence shown here is derived from an EMBL/GenBank/DDBJ whole genome shotgun (WGS) entry which is preliminary data.</text>
</comment>
<proteinExistence type="predicted"/>
<keyword evidence="3" id="KW-1185">Reference proteome</keyword>
<feature type="region of interest" description="Disordered" evidence="1">
    <location>
        <begin position="1"/>
        <end position="21"/>
    </location>
</feature>
<evidence type="ECO:0000313" key="2">
    <source>
        <dbReference type="EMBL" id="KAK1319838.1"/>
    </source>
</evidence>
<evidence type="ECO:0000313" key="3">
    <source>
        <dbReference type="Proteomes" id="UP001180020"/>
    </source>
</evidence>
<feature type="compositionally biased region" description="Basic and acidic residues" evidence="1">
    <location>
        <begin position="1"/>
        <end position="11"/>
    </location>
</feature>
<organism evidence="2 3">
    <name type="scientific">Acorus calamus</name>
    <name type="common">Sweet flag</name>
    <dbReference type="NCBI Taxonomy" id="4465"/>
    <lineage>
        <taxon>Eukaryota</taxon>
        <taxon>Viridiplantae</taxon>
        <taxon>Streptophyta</taxon>
        <taxon>Embryophyta</taxon>
        <taxon>Tracheophyta</taxon>
        <taxon>Spermatophyta</taxon>
        <taxon>Magnoliopsida</taxon>
        <taxon>Liliopsida</taxon>
        <taxon>Acoraceae</taxon>
        <taxon>Acorus</taxon>
    </lineage>
</organism>
<dbReference type="AlphaFoldDB" id="A0AAV9F6B7"/>